<dbReference type="OMA" id="FPDECYL"/>
<accession>A7RL81</accession>
<dbReference type="KEGG" id="nve:5520092"/>
<dbReference type="GO" id="GO:0000214">
    <property type="term" value="C:tRNA-intron endonuclease complex"/>
    <property type="evidence" value="ECO:0000318"/>
    <property type="project" value="GO_Central"/>
</dbReference>
<dbReference type="InterPro" id="IPR024337">
    <property type="entry name" value="tRNA_splic_suSen54"/>
</dbReference>
<dbReference type="InterPro" id="IPR024336">
    <property type="entry name" value="tRNA_splic_suSen54_N"/>
</dbReference>
<dbReference type="Pfam" id="PF12928">
    <property type="entry name" value="tRNA_int_end_N2"/>
    <property type="match status" value="1"/>
</dbReference>
<proteinExistence type="inferred from homology"/>
<protein>
    <recommendedName>
        <fullName evidence="4">tRNA-splicing endonuclease subunit Sen54 N-terminal domain-containing protein</fullName>
    </recommendedName>
</protein>
<dbReference type="PhylomeDB" id="A7RL81"/>
<keyword evidence="2" id="KW-0819">tRNA processing</keyword>
<evidence type="ECO:0000256" key="1">
    <source>
        <dbReference type="ARBA" id="ARBA00005736"/>
    </source>
</evidence>
<comment type="similarity">
    <text evidence="1">Belongs to the SEN54 family.</text>
</comment>
<evidence type="ECO:0000313" key="5">
    <source>
        <dbReference type="EMBL" id="EDO47817.1"/>
    </source>
</evidence>
<dbReference type="EMBL" id="DS469517">
    <property type="protein sequence ID" value="EDO47817.1"/>
    <property type="molecule type" value="Genomic_DNA"/>
</dbReference>
<dbReference type="STRING" id="45351.A7RL81"/>
<sequence length="326" mass="35831">MDEFGYITSAAELQKLKRQPATLPPSWGLKASFPSWTEEEQASVESLIKDHAAVLNEERVVKRGNLSVGIWVPEKAMIKIEAAKGTHWNHFGVTINSVLWAAPEEALFLLEQGSLELYYGGMPLTLQQAFSILLPHMFTLDHYIVYAYLLRLGFIVVKHHKKSFRGSRQSNATADEKGNRSTDVSSSSIQVSDTIMSSPAACLWKDESGCKPLLRPSDARSTAAVLSKLQVVKTQRMTSTAAQASKYLIAFDVYQPGSGYKKTTPGSPYICICICRFLDPVPSLTDITHLTQEAHPTPVKFAVVSGGNVSIYSFLDADLPTFVSNG</sequence>
<evidence type="ECO:0000313" key="6">
    <source>
        <dbReference type="Proteomes" id="UP000001593"/>
    </source>
</evidence>
<gene>
    <name evidence="5" type="ORF">NEMVEDRAFT_v1g198733</name>
</gene>
<dbReference type="PANTHER" id="PTHR21027:SF1">
    <property type="entry name" value="TRNA-SPLICING ENDONUCLEASE SUBUNIT SEN54"/>
    <property type="match status" value="1"/>
</dbReference>
<name>A7RL81_NEMVE</name>
<feature type="domain" description="tRNA-splicing endonuclease subunit Sen54 N-terminal" evidence="4">
    <location>
        <begin position="54"/>
        <end position="119"/>
    </location>
</feature>
<organism evidence="5 6">
    <name type="scientific">Nematostella vectensis</name>
    <name type="common">Starlet sea anemone</name>
    <dbReference type="NCBI Taxonomy" id="45351"/>
    <lineage>
        <taxon>Eukaryota</taxon>
        <taxon>Metazoa</taxon>
        <taxon>Cnidaria</taxon>
        <taxon>Anthozoa</taxon>
        <taxon>Hexacorallia</taxon>
        <taxon>Actiniaria</taxon>
        <taxon>Edwardsiidae</taxon>
        <taxon>Nematostella</taxon>
    </lineage>
</organism>
<evidence type="ECO:0000256" key="2">
    <source>
        <dbReference type="ARBA" id="ARBA00022694"/>
    </source>
</evidence>
<dbReference type="OrthoDB" id="408683at2759"/>
<dbReference type="eggNOG" id="KOG4772">
    <property type="taxonomic scope" value="Eukaryota"/>
</dbReference>
<dbReference type="InParanoid" id="A7RL81"/>
<dbReference type="PANTHER" id="PTHR21027">
    <property type="entry name" value="TRNA-SPLICING ENDONUCLEASE SUBUNIT SEN54"/>
    <property type="match status" value="1"/>
</dbReference>
<dbReference type="HOGENOM" id="CLU_1016793_0_0_1"/>
<reference evidence="5 6" key="1">
    <citation type="journal article" date="2007" name="Science">
        <title>Sea anemone genome reveals ancestral eumetazoan gene repertoire and genomic organization.</title>
        <authorList>
            <person name="Putnam N.H."/>
            <person name="Srivastava M."/>
            <person name="Hellsten U."/>
            <person name="Dirks B."/>
            <person name="Chapman J."/>
            <person name="Salamov A."/>
            <person name="Terry A."/>
            <person name="Shapiro H."/>
            <person name="Lindquist E."/>
            <person name="Kapitonov V.V."/>
            <person name="Jurka J."/>
            <person name="Genikhovich G."/>
            <person name="Grigoriev I.V."/>
            <person name="Lucas S.M."/>
            <person name="Steele R.E."/>
            <person name="Finnerty J.R."/>
            <person name="Technau U."/>
            <person name="Martindale M.Q."/>
            <person name="Rokhsar D.S."/>
        </authorList>
    </citation>
    <scope>NUCLEOTIDE SEQUENCE [LARGE SCALE GENOMIC DNA]</scope>
    <source>
        <strain evidence="6">CH2 X CH6</strain>
    </source>
</reference>
<feature type="region of interest" description="Disordered" evidence="3">
    <location>
        <begin position="166"/>
        <end position="191"/>
    </location>
</feature>
<dbReference type="AlphaFoldDB" id="A7RL81"/>
<dbReference type="Proteomes" id="UP000001593">
    <property type="component" value="Unassembled WGS sequence"/>
</dbReference>
<evidence type="ECO:0000259" key="4">
    <source>
        <dbReference type="Pfam" id="PF12928"/>
    </source>
</evidence>
<evidence type="ECO:0000256" key="3">
    <source>
        <dbReference type="SAM" id="MobiDB-lite"/>
    </source>
</evidence>
<dbReference type="GO" id="GO:0000379">
    <property type="term" value="P:tRNA-type intron splice site recognition and cleavage"/>
    <property type="evidence" value="ECO:0000318"/>
    <property type="project" value="GO_Central"/>
</dbReference>
<feature type="compositionally biased region" description="Low complexity" evidence="3">
    <location>
        <begin position="181"/>
        <end position="191"/>
    </location>
</feature>
<keyword evidence="6" id="KW-1185">Reference proteome</keyword>